<comment type="function">
    <text evidence="12">Catalyzes the gamma-elimination of phosphate from L-phosphohomoserine and the beta-addition of water to produce L-threonine.</text>
</comment>
<reference evidence="16" key="1">
    <citation type="journal article" date="2020" name="mSystems">
        <title>Genome- and Community-Level Interaction Insights into Carbon Utilization and Element Cycling Functions of Hydrothermarchaeota in Hydrothermal Sediment.</title>
        <authorList>
            <person name="Zhou Z."/>
            <person name="Liu Y."/>
            <person name="Xu W."/>
            <person name="Pan J."/>
            <person name="Luo Z.H."/>
            <person name="Li M."/>
        </authorList>
    </citation>
    <scope>NUCLEOTIDE SEQUENCE [LARGE SCALE GENOMIC DNA]</scope>
    <source>
        <strain evidence="17">SpSt-1</strain>
        <strain evidence="16">SpSt-1121</strain>
    </source>
</reference>
<keyword evidence="6 12" id="KW-0028">Amino-acid biosynthesis</keyword>
<evidence type="ECO:0000313" key="16">
    <source>
        <dbReference type="EMBL" id="HHP82564.1"/>
    </source>
</evidence>
<dbReference type="NCBIfam" id="TIGR00260">
    <property type="entry name" value="thrC"/>
    <property type="match status" value="1"/>
</dbReference>
<evidence type="ECO:0000256" key="6">
    <source>
        <dbReference type="ARBA" id="ARBA00022605"/>
    </source>
</evidence>
<evidence type="ECO:0000313" key="17">
    <source>
        <dbReference type="EMBL" id="HHR96142.1"/>
    </source>
</evidence>
<dbReference type="GO" id="GO:0006565">
    <property type="term" value="P:L-serine catabolic process"/>
    <property type="evidence" value="ECO:0007669"/>
    <property type="project" value="TreeGrafter"/>
</dbReference>
<gene>
    <name evidence="17" type="ORF">ENL47_04875</name>
    <name evidence="16" type="ORF">ENM84_07885</name>
</gene>
<dbReference type="PIRSF" id="PIRSF038945">
    <property type="entry name" value="Thr_synthase"/>
    <property type="match status" value="1"/>
</dbReference>
<dbReference type="Pfam" id="PF00291">
    <property type="entry name" value="PALP"/>
    <property type="match status" value="1"/>
</dbReference>
<evidence type="ECO:0000256" key="12">
    <source>
        <dbReference type="PIRNR" id="PIRNR038945"/>
    </source>
</evidence>
<dbReference type="GO" id="GO:0003941">
    <property type="term" value="F:L-serine ammonia-lyase activity"/>
    <property type="evidence" value="ECO:0007669"/>
    <property type="project" value="TreeGrafter"/>
</dbReference>
<evidence type="ECO:0000256" key="11">
    <source>
        <dbReference type="NCBIfam" id="TIGR00260"/>
    </source>
</evidence>
<dbReference type="InterPro" id="IPR004450">
    <property type="entry name" value="Thr_synthase-like"/>
</dbReference>
<dbReference type="UniPathway" id="UPA00050">
    <property type="reaction ID" value="UER00065"/>
</dbReference>
<comment type="similarity">
    <text evidence="3 12">Belongs to the threonine synthase family.</text>
</comment>
<evidence type="ECO:0000256" key="4">
    <source>
        <dbReference type="ARBA" id="ARBA00013028"/>
    </source>
</evidence>
<evidence type="ECO:0000256" key="9">
    <source>
        <dbReference type="ARBA" id="ARBA00023239"/>
    </source>
</evidence>
<feature type="binding site" evidence="13">
    <location>
        <position position="388"/>
    </location>
    <ligand>
        <name>pyridoxal 5'-phosphate</name>
        <dbReference type="ChEBI" id="CHEBI:597326"/>
    </ligand>
</feature>
<evidence type="ECO:0000256" key="10">
    <source>
        <dbReference type="ARBA" id="ARBA00049144"/>
    </source>
</evidence>
<dbReference type="PANTHER" id="PTHR48078">
    <property type="entry name" value="THREONINE DEHYDRATASE, MITOCHONDRIAL-RELATED"/>
    <property type="match status" value="1"/>
</dbReference>
<dbReference type="GO" id="GO:0009088">
    <property type="term" value="P:threonine biosynthetic process"/>
    <property type="evidence" value="ECO:0007669"/>
    <property type="project" value="UniProtKB-UniRule"/>
</dbReference>
<evidence type="ECO:0000256" key="1">
    <source>
        <dbReference type="ARBA" id="ARBA00001933"/>
    </source>
</evidence>
<dbReference type="SUPFAM" id="SSF53686">
    <property type="entry name" value="Tryptophan synthase beta subunit-like PLP-dependent enzymes"/>
    <property type="match status" value="1"/>
</dbReference>
<comment type="cofactor">
    <cofactor evidence="1 12 13">
        <name>pyridoxal 5'-phosphate</name>
        <dbReference type="ChEBI" id="CHEBI:597326"/>
    </cofactor>
</comment>
<evidence type="ECO:0000256" key="14">
    <source>
        <dbReference type="PIRSR" id="PIRSR038945-2"/>
    </source>
</evidence>
<comment type="pathway">
    <text evidence="2 12">Amino-acid biosynthesis; L-threonine biosynthesis; L-threonine from L-aspartate: step 5/5.</text>
</comment>
<comment type="catalytic activity">
    <reaction evidence="10 12">
        <text>O-phospho-L-homoserine + H2O = L-threonine + phosphate</text>
        <dbReference type="Rhea" id="RHEA:10840"/>
        <dbReference type="ChEBI" id="CHEBI:15377"/>
        <dbReference type="ChEBI" id="CHEBI:43474"/>
        <dbReference type="ChEBI" id="CHEBI:57590"/>
        <dbReference type="ChEBI" id="CHEBI:57926"/>
        <dbReference type="EC" id="4.2.3.1"/>
    </reaction>
</comment>
<dbReference type="GO" id="GO:0004795">
    <property type="term" value="F:threonine synthase activity"/>
    <property type="evidence" value="ECO:0007669"/>
    <property type="project" value="UniProtKB-UniRule"/>
</dbReference>
<dbReference type="AlphaFoldDB" id="A0A7C5XL65"/>
<dbReference type="InterPro" id="IPR026260">
    <property type="entry name" value="Thr_Synthase_bac/arc"/>
</dbReference>
<organism evidence="16">
    <name type="scientific">Ignisphaera aggregans</name>
    <dbReference type="NCBI Taxonomy" id="334771"/>
    <lineage>
        <taxon>Archaea</taxon>
        <taxon>Thermoproteota</taxon>
        <taxon>Thermoprotei</taxon>
        <taxon>Desulfurococcales</taxon>
        <taxon>Desulfurococcaceae</taxon>
        <taxon>Ignisphaera</taxon>
    </lineage>
</organism>
<evidence type="ECO:0000259" key="15">
    <source>
        <dbReference type="Pfam" id="PF00291"/>
    </source>
</evidence>
<dbReference type="InterPro" id="IPR036052">
    <property type="entry name" value="TrpB-like_PALP_sf"/>
</dbReference>
<dbReference type="GO" id="GO:0004794">
    <property type="term" value="F:threonine deaminase activity"/>
    <property type="evidence" value="ECO:0007669"/>
    <property type="project" value="TreeGrafter"/>
</dbReference>
<feature type="modified residue" description="N6-(pyridoxal phosphate)lysine" evidence="14">
    <location>
        <position position="121"/>
    </location>
</feature>
<keyword evidence="8 12" id="KW-0663">Pyridoxal phosphate</keyword>
<proteinExistence type="inferred from homology"/>
<protein>
    <recommendedName>
        <fullName evidence="5 11">Threonine synthase</fullName>
        <ecNumber evidence="4 11">4.2.3.1</ecNumber>
    </recommendedName>
</protein>
<dbReference type="InterPro" id="IPR000634">
    <property type="entry name" value="Ser/Thr_deHydtase_PyrdxlP-BS"/>
</dbReference>
<dbReference type="InterPro" id="IPR050147">
    <property type="entry name" value="Ser/Thr_Dehydratase"/>
</dbReference>
<evidence type="ECO:0000256" key="8">
    <source>
        <dbReference type="ARBA" id="ARBA00022898"/>
    </source>
</evidence>
<dbReference type="EMBL" id="DRUB01000090">
    <property type="protein sequence ID" value="HHR96142.1"/>
    <property type="molecule type" value="Genomic_DNA"/>
</dbReference>
<evidence type="ECO:0000256" key="13">
    <source>
        <dbReference type="PIRSR" id="PIRSR038945-1"/>
    </source>
</evidence>
<comment type="caution">
    <text evidence="16">The sequence shown here is derived from an EMBL/GenBank/DDBJ whole genome shotgun (WGS) entry which is preliminary data.</text>
</comment>
<dbReference type="GO" id="GO:0009097">
    <property type="term" value="P:isoleucine biosynthetic process"/>
    <property type="evidence" value="ECO:0007669"/>
    <property type="project" value="TreeGrafter"/>
</dbReference>
<evidence type="ECO:0000256" key="3">
    <source>
        <dbReference type="ARBA" id="ARBA00005517"/>
    </source>
</evidence>
<evidence type="ECO:0000256" key="7">
    <source>
        <dbReference type="ARBA" id="ARBA00022697"/>
    </source>
</evidence>
<dbReference type="GO" id="GO:0006567">
    <property type="term" value="P:L-threonine catabolic process"/>
    <property type="evidence" value="ECO:0007669"/>
    <property type="project" value="TreeGrafter"/>
</dbReference>
<dbReference type="PROSITE" id="PS00165">
    <property type="entry name" value="DEHYDRATASE_SER_THR"/>
    <property type="match status" value="1"/>
</dbReference>
<dbReference type="EC" id="4.2.3.1" evidence="4 11"/>
<evidence type="ECO:0000256" key="5">
    <source>
        <dbReference type="ARBA" id="ARBA00018679"/>
    </source>
</evidence>
<dbReference type="CDD" id="cd01563">
    <property type="entry name" value="Thr-synth_1"/>
    <property type="match status" value="1"/>
</dbReference>
<evidence type="ECO:0000256" key="2">
    <source>
        <dbReference type="ARBA" id="ARBA00004979"/>
    </source>
</evidence>
<dbReference type="PANTHER" id="PTHR48078:SF6">
    <property type="entry name" value="L-THREONINE DEHYDRATASE CATABOLIC TDCB"/>
    <property type="match status" value="1"/>
</dbReference>
<sequence length="410" mass="44800">MDYLNVEKSRKIFREGVLLKCIQCNNIYDPDPWIFICPKCKGLLEVVMPNTTNFSLEKARSRRFGVWRYKELLPLDDGIEPVSLNEGGTPLIPLIRSLKHIVKFSKPYIKLEGSNPTGSFKDRGMTVGITIAKNIGVEGVVVASTGNTAASAAAYAARAGLKCVVVLPRGGVAKGKIAQALLHGAEIREVEGVFDDALEDVFIEIVLNGNRSLYPLNSYNPWRLEGQKTIAFEIFDELGYPPDVIVVPVGNAGNISAIWKGFKELYNYNLIEKLPRMIGVQAAGAAPLAITWKQKMDKLYVVDKPQTIASAIRIGKPVNWLKALRAVKESNGTFITVTDEEILNAMKILAMFEGIGVEPASAASFAGLVKAVDDGLIDRDEVAVLIATGHALKDPDIIINKVIKDIQRLG</sequence>
<dbReference type="EMBL" id="DRZI01000339">
    <property type="protein sequence ID" value="HHP82564.1"/>
    <property type="molecule type" value="Genomic_DNA"/>
</dbReference>
<name>A0A7C5XL65_9CREN</name>
<feature type="binding site" evidence="13">
    <location>
        <position position="147"/>
    </location>
    <ligand>
        <name>pyridoxal 5'-phosphate</name>
        <dbReference type="ChEBI" id="CHEBI:597326"/>
    </ligand>
</feature>
<dbReference type="InterPro" id="IPR001926">
    <property type="entry name" value="TrpB-like_PALP"/>
</dbReference>
<keyword evidence="9 12" id="KW-0456">Lyase</keyword>
<dbReference type="Gene3D" id="3.40.50.1100">
    <property type="match status" value="2"/>
</dbReference>
<dbReference type="FunFam" id="3.40.50.1100:FF:000014">
    <property type="entry name" value="Threonine synthase"/>
    <property type="match status" value="1"/>
</dbReference>
<accession>A0A7C5XL65</accession>
<feature type="domain" description="Tryptophan synthase beta chain-like PALP" evidence="15">
    <location>
        <begin position="82"/>
        <end position="389"/>
    </location>
</feature>
<keyword evidence="7 12" id="KW-0791">Threonine biosynthesis</keyword>
<dbReference type="GO" id="GO:0030170">
    <property type="term" value="F:pyridoxal phosphate binding"/>
    <property type="evidence" value="ECO:0007669"/>
    <property type="project" value="InterPro"/>
</dbReference>
<feature type="binding site" evidence="13">
    <location>
        <begin position="250"/>
        <end position="254"/>
    </location>
    <ligand>
        <name>pyridoxal 5'-phosphate</name>
        <dbReference type="ChEBI" id="CHEBI:597326"/>
    </ligand>
</feature>